<dbReference type="GO" id="GO:0005643">
    <property type="term" value="C:nuclear pore"/>
    <property type="evidence" value="ECO:0007669"/>
    <property type="project" value="UniProtKB-SubCell"/>
</dbReference>
<comment type="subcellular location">
    <subcellularLocation>
        <location evidence="1">Nucleus</location>
        <location evidence="1">Nuclear pore complex</location>
    </subcellularLocation>
</comment>
<accession>A0A9W8EHU3</accession>
<dbReference type="GO" id="GO:0000055">
    <property type="term" value="P:ribosomal large subunit export from nucleus"/>
    <property type="evidence" value="ECO:0007669"/>
    <property type="project" value="InterPro"/>
</dbReference>
<keyword evidence="5" id="KW-0811">Translocation</keyword>
<dbReference type="Proteomes" id="UP001150907">
    <property type="component" value="Unassembled WGS sequence"/>
</dbReference>
<dbReference type="GO" id="GO:0017056">
    <property type="term" value="F:structural constituent of nuclear pore"/>
    <property type="evidence" value="ECO:0007669"/>
    <property type="project" value="InterPro"/>
</dbReference>
<dbReference type="PANTHER" id="PTHR13257:SF0">
    <property type="entry name" value="NUCLEAR PORE COMPLEX PROTEIN NUP88"/>
    <property type="match status" value="1"/>
</dbReference>
<keyword evidence="4" id="KW-0653">Protein transport</keyword>
<evidence type="ECO:0000256" key="6">
    <source>
        <dbReference type="ARBA" id="ARBA00023132"/>
    </source>
</evidence>
<keyword evidence="8" id="KW-0175">Coiled coil</keyword>
<keyword evidence="3" id="KW-0509">mRNA transport</keyword>
<dbReference type="GO" id="GO:0006406">
    <property type="term" value="P:mRNA export from nucleus"/>
    <property type="evidence" value="ECO:0007669"/>
    <property type="project" value="TreeGrafter"/>
</dbReference>
<evidence type="ECO:0000256" key="4">
    <source>
        <dbReference type="ARBA" id="ARBA00022927"/>
    </source>
</evidence>
<keyword evidence="11" id="KW-1185">Reference proteome</keyword>
<dbReference type="AlphaFoldDB" id="A0A9W8EHU3"/>
<evidence type="ECO:0000313" key="10">
    <source>
        <dbReference type="EMBL" id="KAJ2001375.1"/>
    </source>
</evidence>
<evidence type="ECO:0000256" key="2">
    <source>
        <dbReference type="ARBA" id="ARBA00022448"/>
    </source>
</evidence>
<comment type="caution">
    <text evidence="10">The sequence shown here is derived from an EMBL/GenBank/DDBJ whole genome shotgun (WGS) entry which is preliminary data.</text>
</comment>
<name>A0A9W8EHU3_9FUNG</name>
<dbReference type="GO" id="GO:0006606">
    <property type="term" value="P:protein import into nucleus"/>
    <property type="evidence" value="ECO:0007669"/>
    <property type="project" value="TreeGrafter"/>
</dbReference>
<sequence length="406" mass="44656">MGKWTSLLDKAVGLTSDVARRGALEQLLFALDGRDGVAANGRGALARGCVQCIVHTNPCASQPAIPVVGAVVIDDIYLSYSLLTLVEPSQLVGVSLPLFSDAANDLGDENEAAANFDEDNHESDNGNASSDDDDGNKDRNRSRRHIDLSFGAKDVVYVPRLPKGGYDVPAILSHGGAGPVVQPRFVLGTSGGVKVSAATEYTEDTLRLLGEFVGQLRGQLEAVVSAHTEMRTHLDLQVQEHQRQHDKLAAISNGFLRHFEQMKVSQRRMDLLRDNGQRLELRVDQALRQLISYYQPELTASEREFASDVRTMDSHVNGPSGYGQLVDRLQEKVKEMLVAARTEERAKMEARKAGKLAQAHPQLSQRALERINQELNRERSAIKETAEHIRDLQERLSSVAIDDDGH</sequence>
<keyword evidence="7" id="KW-0539">Nucleus</keyword>
<evidence type="ECO:0000256" key="3">
    <source>
        <dbReference type="ARBA" id="ARBA00022816"/>
    </source>
</evidence>
<evidence type="ECO:0000256" key="8">
    <source>
        <dbReference type="SAM" id="Coils"/>
    </source>
</evidence>
<keyword evidence="2" id="KW-0813">Transport</keyword>
<gene>
    <name evidence="10" type="ORF">H4R26_004158</name>
</gene>
<dbReference type="EMBL" id="JANBQF010000414">
    <property type="protein sequence ID" value="KAJ2001375.1"/>
    <property type="molecule type" value="Genomic_DNA"/>
</dbReference>
<evidence type="ECO:0000256" key="9">
    <source>
        <dbReference type="SAM" id="MobiDB-lite"/>
    </source>
</evidence>
<feature type="region of interest" description="Disordered" evidence="9">
    <location>
        <begin position="115"/>
        <end position="144"/>
    </location>
</feature>
<dbReference type="PANTHER" id="PTHR13257">
    <property type="entry name" value="NUCLEOPORIN NUP84-RELATED"/>
    <property type="match status" value="1"/>
</dbReference>
<evidence type="ECO:0000256" key="1">
    <source>
        <dbReference type="ARBA" id="ARBA00004567"/>
    </source>
</evidence>
<evidence type="ECO:0000256" key="7">
    <source>
        <dbReference type="ARBA" id="ARBA00023242"/>
    </source>
</evidence>
<evidence type="ECO:0000313" key="11">
    <source>
        <dbReference type="Proteomes" id="UP001150907"/>
    </source>
</evidence>
<dbReference type="OrthoDB" id="341482at2759"/>
<feature type="coiled-coil region" evidence="8">
    <location>
        <begin position="326"/>
        <end position="395"/>
    </location>
</feature>
<dbReference type="GO" id="GO:0000056">
    <property type="term" value="P:ribosomal small subunit export from nucleus"/>
    <property type="evidence" value="ECO:0007669"/>
    <property type="project" value="InterPro"/>
</dbReference>
<evidence type="ECO:0000256" key="5">
    <source>
        <dbReference type="ARBA" id="ARBA00023010"/>
    </source>
</evidence>
<protein>
    <submittedName>
        <fullName evidence="10">Uncharacterized protein</fullName>
    </submittedName>
</protein>
<organism evidence="10 11">
    <name type="scientific">Coemansia thaxteri</name>
    <dbReference type="NCBI Taxonomy" id="2663907"/>
    <lineage>
        <taxon>Eukaryota</taxon>
        <taxon>Fungi</taxon>
        <taxon>Fungi incertae sedis</taxon>
        <taxon>Zoopagomycota</taxon>
        <taxon>Kickxellomycotina</taxon>
        <taxon>Kickxellomycetes</taxon>
        <taxon>Kickxellales</taxon>
        <taxon>Kickxellaceae</taxon>
        <taxon>Coemansia</taxon>
    </lineage>
</organism>
<reference evidence="10" key="1">
    <citation type="submission" date="2022-07" db="EMBL/GenBank/DDBJ databases">
        <title>Phylogenomic reconstructions and comparative analyses of Kickxellomycotina fungi.</title>
        <authorList>
            <person name="Reynolds N.K."/>
            <person name="Stajich J.E."/>
            <person name="Barry K."/>
            <person name="Grigoriev I.V."/>
            <person name="Crous P."/>
            <person name="Smith M.E."/>
        </authorList>
    </citation>
    <scope>NUCLEOTIDE SEQUENCE</scope>
    <source>
        <strain evidence="10">IMI 214461</strain>
    </source>
</reference>
<keyword evidence="6" id="KW-0906">Nuclear pore complex</keyword>
<proteinExistence type="predicted"/>
<dbReference type="InterPro" id="IPR037700">
    <property type="entry name" value="NUP88/NUP82"/>
</dbReference>